<dbReference type="EMBL" id="CP002042">
    <property type="protein sequence ID" value="ADH63873.1"/>
    <property type="molecule type" value="Genomic_DNA"/>
</dbReference>
<feature type="signal peptide" evidence="6">
    <location>
        <begin position="1"/>
        <end position="18"/>
    </location>
</feature>
<dbReference type="GO" id="GO:0046872">
    <property type="term" value="F:metal ion binding"/>
    <property type="evidence" value="ECO:0007669"/>
    <property type="project" value="UniProtKB-KW"/>
</dbReference>
<keyword evidence="3" id="KW-0479">Metal-binding</keyword>
<feature type="chain" id="PRO_5003093426" evidence="6">
    <location>
        <begin position="19"/>
        <end position="292"/>
    </location>
</feature>
<dbReference type="InterPro" id="IPR006128">
    <property type="entry name" value="Lipoprotein_PsaA-like"/>
</dbReference>
<evidence type="ECO:0000256" key="4">
    <source>
        <dbReference type="ARBA" id="ARBA00022729"/>
    </source>
</evidence>
<keyword evidence="2 5" id="KW-0813">Transport</keyword>
<keyword evidence="4 6" id="KW-0732">Signal</keyword>
<dbReference type="InterPro" id="IPR050492">
    <property type="entry name" value="Bact_metal-bind_prot9"/>
</dbReference>
<comment type="subcellular location">
    <subcellularLocation>
        <location evidence="1">Cell envelope</location>
    </subcellularLocation>
</comment>
<proteinExistence type="inferred from homology"/>
<dbReference type="GO" id="GO:0030001">
    <property type="term" value="P:metal ion transport"/>
    <property type="evidence" value="ECO:0007669"/>
    <property type="project" value="InterPro"/>
</dbReference>
<protein>
    <submittedName>
        <fullName evidence="7">Periplasmic solute binding protein</fullName>
    </submittedName>
</protein>
<reference evidence="7 8" key="1">
    <citation type="journal article" date="2010" name="Stand. Genomic Sci.">
        <title>Complete genome sequence of Meiothermus silvanus type strain (VI-R2).</title>
        <authorList>
            <person name="Sikorski J."/>
            <person name="Tindall B.J."/>
            <person name="Lowry S."/>
            <person name="Lucas S."/>
            <person name="Nolan M."/>
            <person name="Copeland A."/>
            <person name="Glavina Del Rio T."/>
            <person name="Tice H."/>
            <person name="Cheng J.F."/>
            <person name="Han C."/>
            <person name="Pitluck S."/>
            <person name="Liolios K."/>
            <person name="Ivanova N."/>
            <person name="Mavromatis K."/>
            <person name="Mikhailova N."/>
            <person name="Pati A."/>
            <person name="Goodwin L."/>
            <person name="Chen A."/>
            <person name="Palaniappan K."/>
            <person name="Land M."/>
            <person name="Hauser L."/>
            <person name="Chang Y.J."/>
            <person name="Jeffries C.D."/>
            <person name="Rohde M."/>
            <person name="Goker M."/>
            <person name="Woyke T."/>
            <person name="Bristow J."/>
            <person name="Eisen J.A."/>
            <person name="Markowitz V."/>
            <person name="Hugenholtz P."/>
            <person name="Kyrpides N.C."/>
            <person name="Klenk H.P."/>
            <person name="Lapidus A."/>
        </authorList>
    </citation>
    <scope>NUCLEOTIDE SEQUENCE [LARGE SCALE GENOMIC DNA]</scope>
    <source>
        <strain evidence="8">ATCC 700542 / DSM 9946 / VI-R2</strain>
    </source>
</reference>
<evidence type="ECO:0000256" key="1">
    <source>
        <dbReference type="ARBA" id="ARBA00004196"/>
    </source>
</evidence>
<dbReference type="STRING" id="526227.Mesil_1999"/>
<dbReference type="HOGENOM" id="CLU_016838_1_1_0"/>
<dbReference type="OrthoDB" id="9810636at2"/>
<dbReference type="AlphaFoldDB" id="D7BH20"/>
<dbReference type="PANTHER" id="PTHR42953">
    <property type="entry name" value="HIGH-AFFINITY ZINC UPTAKE SYSTEM PROTEIN ZNUA-RELATED"/>
    <property type="match status" value="1"/>
</dbReference>
<dbReference type="PRINTS" id="PR00690">
    <property type="entry name" value="ADHESNFAMILY"/>
</dbReference>
<dbReference type="PRINTS" id="PR00691">
    <property type="entry name" value="ADHESINB"/>
</dbReference>
<evidence type="ECO:0000256" key="3">
    <source>
        <dbReference type="ARBA" id="ARBA00022723"/>
    </source>
</evidence>
<comment type="similarity">
    <text evidence="5">Belongs to the bacterial solute-binding protein 9 family.</text>
</comment>
<gene>
    <name evidence="7" type="ordered locus">Mesil_1999</name>
</gene>
<name>D7BH20_ALLS1</name>
<dbReference type="RefSeq" id="WP_013158425.1">
    <property type="nucleotide sequence ID" value="NC_014212.1"/>
</dbReference>
<dbReference type="KEGG" id="msv:Mesil_1999"/>
<evidence type="ECO:0000256" key="5">
    <source>
        <dbReference type="RuleBase" id="RU003512"/>
    </source>
</evidence>
<accession>D7BH20</accession>
<dbReference type="GO" id="GO:0007155">
    <property type="term" value="P:cell adhesion"/>
    <property type="evidence" value="ECO:0007669"/>
    <property type="project" value="InterPro"/>
</dbReference>
<dbReference type="Gene3D" id="3.40.50.1980">
    <property type="entry name" value="Nitrogenase molybdenum iron protein domain"/>
    <property type="match status" value="2"/>
</dbReference>
<evidence type="ECO:0000256" key="6">
    <source>
        <dbReference type="SAM" id="SignalP"/>
    </source>
</evidence>
<dbReference type="InterPro" id="IPR006127">
    <property type="entry name" value="ZnuA-like"/>
</dbReference>
<dbReference type="SUPFAM" id="SSF53807">
    <property type="entry name" value="Helical backbone' metal receptor"/>
    <property type="match status" value="1"/>
</dbReference>
<sequence length="292" mass="31673">MKIWLALMAFLSWGVAQPLPVAATTGFIGDMVRNVGGERVRVSVVVPLGADPHSFEPRPSTLREVSRARVLFANGLGLEPFLEKIQAQLPPGARTVKLAEGMPGLIEGDEHPGGEGQGHTHAAYDPHLWLDPAYGARYVERIRDALSQADPAGKGTYAANAARYLAEIRKTDSEVRACLRMVPAARRKIVSQHEALLYFARAYGITIVGSIADFAGQEKGPQSFARLAQAMKSQGVRTVFTEPQFSPAEAKALAEATGAKIGRIYSDAFDAQVNTYLGLIRWNGRVVCESFR</sequence>
<dbReference type="Pfam" id="PF01297">
    <property type="entry name" value="ZnuA"/>
    <property type="match status" value="1"/>
</dbReference>
<keyword evidence="8" id="KW-1185">Reference proteome</keyword>
<dbReference type="GO" id="GO:0030313">
    <property type="term" value="C:cell envelope"/>
    <property type="evidence" value="ECO:0007669"/>
    <property type="project" value="UniProtKB-SubCell"/>
</dbReference>
<dbReference type="Proteomes" id="UP000001916">
    <property type="component" value="Chromosome"/>
</dbReference>
<dbReference type="InterPro" id="IPR006129">
    <property type="entry name" value="AdhesinB"/>
</dbReference>
<organism evidence="7 8">
    <name type="scientific">Allomeiothermus silvanus (strain ATCC 700542 / DSM 9946 / NBRC 106475 / NCIMB 13440 / VI-R2)</name>
    <name type="common">Thermus silvanus</name>
    <dbReference type="NCBI Taxonomy" id="526227"/>
    <lineage>
        <taxon>Bacteria</taxon>
        <taxon>Thermotogati</taxon>
        <taxon>Deinococcota</taxon>
        <taxon>Deinococci</taxon>
        <taxon>Thermales</taxon>
        <taxon>Thermaceae</taxon>
        <taxon>Allomeiothermus</taxon>
    </lineage>
</organism>
<dbReference type="eggNOG" id="COG0803">
    <property type="taxonomic scope" value="Bacteria"/>
</dbReference>
<dbReference type="PANTHER" id="PTHR42953:SF1">
    <property type="entry name" value="METAL-BINDING PROTEIN HI_0362-RELATED"/>
    <property type="match status" value="1"/>
</dbReference>
<evidence type="ECO:0000313" key="8">
    <source>
        <dbReference type="Proteomes" id="UP000001916"/>
    </source>
</evidence>
<evidence type="ECO:0000256" key="2">
    <source>
        <dbReference type="ARBA" id="ARBA00022448"/>
    </source>
</evidence>
<evidence type="ECO:0000313" key="7">
    <source>
        <dbReference type="EMBL" id="ADH63873.1"/>
    </source>
</evidence>